<dbReference type="RefSeq" id="WP_104756911.1">
    <property type="nucleotide sequence ID" value="NZ_PTRC01000033.1"/>
</dbReference>
<dbReference type="Proteomes" id="UP000238493">
    <property type="component" value="Unassembled WGS sequence"/>
</dbReference>
<accession>A0A2S7IW22</accession>
<sequence>MSDDNITKLPIKFKDPPKAEDPMLKIVQYGGGCNHRWTVNGSKTVHASYTIREGETEVECALCGTKLDPMFVLKVLATEETKWQNSRQRYHDEMKRLSERTRTKCDHCGNMTRISRK</sequence>
<dbReference type="OrthoDB" id="7068898at2"/>
<dbReference type="AlphaFoldDB" id="A0A2S7IW22"/>
<dbReference type="EMBL" id="PTRC01000033">
    <property type="protein sequence ID" value="PQA72205.1"/>
    <property type="molecule type" value="Genomic_DNA"/>
</dbReference>
<reference evidence="1 2" key="1">
    <citation type="submission" date="2018-02" db="EMBL/GenBank/DDBJ databases">
        <title>Draft genome sequence of Ochrobactrum oryzae found in Brazil.</title>
        <authorList>
            <person name="Cerdeira L."/>
            <person name="Andrade F."/>
            <person name="Zacariotto T."/>
            <person name="Barbosa B."/>
            <person name="Santos S."/>
            <person name="Cassetari V."/>
            <person name="Lincopan N."/>
        </authorList>
    </citation>
    <scope>NUCLEOTIDE SEQUENCE [LARGE SCALE GENOMIC DNA]</scope>
    <source>
        <strain evidence="1 2">OA447</strain>
    </source>
</reference>
<protein>
    <submittedName>
        <fullName evidence="1">Uncharacterized protein</fullName>
    </submittedName>
</protein>
<evidence type="ECO:0000313" key="1">
    <source>
        <dbReference type="EMBL" id="PQA72205.1"/>
    </source>
</evidence>
<proteinExistence type="predicted"/>
<keyword evidence="2" id="KW-1185">Reference proteome</keyword>
<gene>
    <name evidence="1" type="ORF">C3731_17550</name>
</gene>
<name>A0A2S7IW22_9HYPH</name>
<comment type="caution">
    <text evidence="1">The sequence shown here is derived from an EMBL/GenBank/DDBJ whole genome shotgun (WGS) entry which is preliminary data.</text>
</comment>
<organism evidence="1 2">
    <name type="scientific">Brucella oryzae</name>
    <dbReference type="NCBI Taxonomy" id="335286"/>
    <lineage>
        <taxon>Bacteria</taxon>
        <taxon>Pseudomonadati</taxon>
        <taxon>Pseudomonadota</taxon>
        <taxon>Alphaproteobacteria</taxon>
        <taxon>Hyphomicrobiales</taxon>
        <taxon>Brucellaceae</taxon>
        <taxon>Brucella/Ochrobactrum group</taxon>
        <taxon>Brucella</taxon>
    </lineage>
</organism>
<evidence type="ECO:0000313" key="2">
    <source>
        <dbReference type="Proteomes" id="UP000238493"/>
    </source>
</evidence>